<comment type="caution">
    <text evidence="7">The sequence shown here is derived from an EMBL/GenBank/DDBJ whole genome shotgun (WGS) entry which is preliminary data.</text>
</comment>
<keyword evidence="2" id="KW-0378">Hydrolase</keyword>
<dbReference type="InterPro" id="IPR029058">
    <property type="entry name" value="AB_hydrolase_fold"/>
</dbReference>
<proteinExistence type="inferred from homology"/>
<evidence type="ECO:0000259" key="5">
    <source>
        <dbReference type="Pfam" id="PF00561"/>
    </source>
</evidence>
<evidence type="ECO:0000259" key="6">
    <source>
        <dbReference type="Pfam" id="PF08386"/>
    </source>
</evidence>
<organism evidence="7 8">
    <name type="scientific">Coniochaeta hoffmannii</name>
    <dbReference type="NCBI Taxonomy" id="91930"/>
    <lineage>
        <taxon>Eukaryota</taxon>
        <taxon>Fungi</taxon>
        <taxon>Dikarya</taxon>
        <taxon>Ascomycota</taxon>
        <taxon>Pezizomycotina</taxon>
        <taxon>Sordariomycetes</taxon>
        <taxon>Sordariomycetidae</taxon>
        <taxon>Coniochaetales</taxon>
        <taxon>Coniochaetaceae</taxon>
        <taxon>Coniochaeta</taxon>
    </lineage>
</organism>
<keyword evidence="4" id="KW-0472">Membrane</keyword>
<dbReference type="EMBL" id="JANBVN010000116">
    <property type="protein sequence ID" value="KAJ9143160.1"/>
    <property type="molecule type" value="Genomic_DNA"/>
</dbReference>
<feature type="transmembrane region" description="Helical" evidence="4">
    <location>
        <begin position="20"/>
        <end position="39"/>
    </location>
</feature>
<evidence type="ECO:0000313" key="8">
    <source>
        <dbReference type="Proteomes" id="UP001174691"/>
    </source>
</evidence>
<protein>
    <submittedName>
        <fullName evidence="7">Alpha/beta-hydrolase</fullName>
    </submittedName>
</protein>
<dbReference type="Pfam" id="PF00561">
    <property type="entry name" value="Abhydrolase_1"/>
    <property type="match status" value="1"/>
</dbReference>
<name>A0AA38VDZ4_9PEZI</name>
<dbReference type="InterPro" id="IPR051601">
    <property type="entry name" value="Serine_prot/Carboxylest_S33"/>
</dbReference>
<dbReference type="SUPFAM" id="SSF53474">
    <property type="entry name" value="alpha/beta-Hydrolases"/>
    <property type="match status" value="1"/>
</dbReference>
<evidence type="ECO:0000256" key="4">
    <source>
        <dbReference type="SAM" id="Phobius"/>
    </source>
</evidence>
<sequence length="735" mass="81243">MGRLESLAVSDRRSGYHRPGRRAMVIVAVTLTTLLWLYWKTLGTEWIAGSGPKPDFHHDSDNELMTDWDLIEPSEDLHWVPCFRAVDEFLCTRLTVPLDYNRPLNQSASLTRPSPKVHIALIMLPGKHNQSGTWSESPLLVNPGGPGGSGTLFVLLAGRAHQEVAGSDLDIIGFDPRGIGATTPRADCFSDMSSDAQAQLPYGGRASQGGSLIRRVLWTAENAVVGLPNTTSTATEQVVFRQRGLTKLCNPQDHPDSILRYAGTPNVANDMLSIVQAWEKWTARLRLQQGPPHAKLEGDIPEDASQETTGLDPAKNESSQAPSTRGKLVYWGFSYGTILGATFAAMFPEHVGRMVLDGVVNSDEWYFEDSWVNAVQDTDKVIDRFQLYCFQAEERCHLYRKGDQLADVRQRFASVLDSLAEQPRVYAIKGSMPVYITYSMVKTLLFSIAYAPAVFPLIAMVLDALHRGLDVSTFMQPVDLSPLCESKPKDLRMQNPDDGGTAVMCGDQRFRLNTTRAGLTAELQKMTDVSSFGDVVFTIASRCVGWDIDRTDPPSMDWNRFPLKDRDPVNTSFPILFVSNTRDPVTPLRSGLEQSRKFVDAGFIEQKGEGHCSSSMVSLCTIRKIQAYLNKGVVPEPPRFGLVDGAEGGLGGNWTTCEVDQRPWGVSGLHLHADDKYSAEDVTLLRAGAHLQRTFKNWVHFLPGHPPGFGRLFEMDENEAQELLATSILQGVSDA</sequence>
<dbReference type="AlphaFoldDB" id="A0AA38VDZ4"/>
<feature type="region of interest" description="Disordered" evidence="3">
    <location>
        <begin position="292"/>
        <end position="322"/>
    </location>
</feature>
<comment type="similarity">
    <text evidence="1">Belongs to the peptidase S33 family.</text>
</comment>
<keyword evidence="4" id="KW-0812">Transmembrane</keyword>
<evidence type="ECO:0000256" key="3">
    <source>
        <dbReference type="SAM" id="MobiDB-lite"/>
    </source>
</evidence>
<feature type="domain" description="AB hydrolase-1" evidence="5">
    <location>
        <begin position="324"/>
        <end position="375"/>
    </location>
</feature>
<evidence type="ECO:0000256" key="1">
    <source>
        <dbReference type="ARBA" id="ARBA00010088"/>
    </source>
</evidence>
<dbReference type="Gene3D" id="3.40.50.1820">
    <property type="entry name" value="alpha/beta hydrolase"/>
    <property type="match status" value="1"/>
</dbReference>
<gene>
    <name evidence="7" type="ORF">NKR19_g6981</name>
</gene>
<reference evidence="7" key="1">
    <citation type="submission" date="2022-07" db="EMBL/GenBank/DDBJ databases">
        <title>Fungi with potential for degradation of polypropylene.</title>
        <authorList>
            <person name="Gostincar C."/>
        </authorList>
    </citation>
    <scope>NUCLEOTIDE SEQUENCE</scope>
    <source>
        <strain evidence="7">EXF-13287</strain>
    </source>
</reference>
<dbReference type="Pfam" id="PF08386">
    <property type="entry name" value="Abhydrolase_4"/>
    <property type="match status" value="1"/>
</dbReference>
<evidence type="ECO:0000256" key="2">
    <source>
        <dbReference type="ARBA" id="ARBA00022801"/>
    </source>
</evidence>
<feature type="domain" description="Peptidase S33 tripeptidyl aminopeptidase-like C-terminal" evidence="6">
    <location>
        <begin position="532"/>
        <end position="636"/>
    </location>
</feature>
<dbReference type="InterPro" id="IPR000073">
    <property type="entry name" value="AB_hydrolase_1"/>
</dbReference>
<dbReference type="InterPro" id="IPR013595">
    <property type="entry name" value="Pept_S33_TAP-like_C"/>
</dbReference>
<dbReference type="PANTHER" id="PTHR43248">
    <property type="entry name" value="2-SUCCINYL-6-HYDROXY-2,4-CYCLOHEXADIENE-1-CARBOXYLATE SYNTHASE"/>
    <property type="match status" value="1"/>
</dbReference>
<accession>A0AA38VDZ4</accession>
<feature type="transmembrane region" description="Helical" evidence="4">
    <location>
        <begin position="444"/>
        <end position="465"/>
    </location>
</feature>
<dbReference type="GO" id="GO:0016787">
    <property type="term" value="F:hydrolase activity"/>
    <property type="evidence" value="ECO:0007669"/>
    <property type="project" value="UniProtKB-KW"/>
</dbReference>
<evidence type="ECO:0000313" key="7">
    <source>
        <dbReference type="EMBL" id="KAJ9143160.1"/>
    </source>
</evidence>
<dbReference type="PANTHER" id="PTHR43248:SF25">
    <property type="entry name" value="AB HYDROLASE-1 DOMAIN-CONTAINING PROTEIN-RELATED"/>
    <property type="match status" value="1"/>
</dbReference>
<dbReference type="Proteomes" id="UP001174691">
    <property type="component" value="Unassembled WGS sequence"/>
</dbReference>
<feature type="transmembrane region" description="Helical" evidence="4">
    <location>
        <begin position="328"/>
        <end position="347"/>
    </location>
</feature>
<keyword evidence="4" id="KW-1133">Transmembrane helix</keyword>
<keyword evidence="8" id="KW-1185">Reference proteome</keyword>